<dbReference type="Proteomes" id="UP000002671">
    <property type="component" value="Chromosome"/>
</dbReference>
<keyword evidence="1" id="KW-1133">Transmembrane helix</keyword>
<feature type="transmembrane region" description="Helical" evidence="1">
    <location>
        <begin position="212"/>
        <end position="233"/>
    </location>
</feature>
<reference evidence="2 3" key="1">
    <citation type="journal article" date="2003" name="Proc. Natl. Acad. Sci. U.S.A.">
        <title>Complete genome sequence of the Q-fever pathogen, Coxiella burnetii.</title>
        <authorList>
            <person name="Seshadri R."/>
            <person name="Paulsen I.T."/>
            <person name="Eisen J.A."/>
            <person name="Read T.D."/>
            <person name="Nelson K.E."/>
            <person name="Nelson W.C."/>
            <person name="Ward N.L."/>
            <person name="Tettelin H."/>
            <person name="Davidsen T.M."/>
            <person name="Beanan M.J."/>
            <person name="Deboy R.T."/>
            <person name="Daugherty S.C."/>
            <person name="Brinkac L.M."/>
            <person name="Madupu R."/>
            <person name="Dodson R.J."/>
            <person name="Khouri H.M."/>
            <person name="Lee K.H."/>
            <person name="Carty H.A."/>
            <person name="Scanlan D."/>
            <person name="Heinzen R.A."/>
            <person name="Thompson H.A."/>
            <person name="Samuel J.E."/>
            <person name="Fraser C.M."/>
            <person name="Heidelberg J.F."/>
        </authorList>
    </citation>
    <scope>NUCLEOTIDE SEQUENCE [LARGE SCALE GENOMIC DNA]</scope>
    <source>
        <strain evidence="3">RSA 493 / Nine Mile phase I</strain>
    </source>
</reference>
<reference evidence="2 3" key="2">
    <citation type="journal article" date="2009" name="Infect. Immun.">
        <title>Comparative genomics reveal extensive transposon-mediated genomic plasticity and diversity among potential effector proteins within the genus Coxiella.</title>
        <authorList>
            <person name="Beare P.A."/>
            <person name="Unsworth N."/>
            <person name="Andoh M."/>
            <person name="Voth D.E."/>
            <person name="Omsland A."/>
            <person name="Gilk S.D."/>
            <person name="Williams K.P."/>
            <person name="Sobral B.W."/>
            <person name="Kupko J.J.III."/>
            <person name="Porcella S.F."/>
            <person name="Samuel J.E."/>
            <person name="Heinzen R.A."/>
        </authorList>
    </citation>
    <scope>NUCLEOTIDE SEQUENCE [LARGE SCALE GENOMIC DNA]</scope>
    <source>
        <strain evidence="3">RSA 493 / Nine Mile phase I</strain>
    </source>
</reference>
<gene>
    <name evidence="2" type="ordered locus">CBU_1733</name>
</gene>
<feature type="transmembrane region" description="Helical" evidence="1">
    <location>
        <begin position="428"/>
        <end position="448"/>
    </location>
</feature>
<keyword evidence="1" id="KW-0812">Transmembrane</keyword>
<dbReference type="GeneID" id="1209644"/>
<dbReference type="RefSeq" id="NP_820713.1">
    <property type="nucleotide sequence ID" value="NC_002971.4"/>
</dbReference>
<evidence type="ECO:0000313" key="2">
    <source>
        <dbReference type="EMBL" id="AAO91227.1"/>
    </source>
</evidence>
<dbReference type="PATRIC" id="fig|227377.7.peg.1723"/>
<evidence type="ECO:0000256" key="1">
    <source>
        <dbReference type="SAM" id="Phobius"/>
    </source>
</evidence>
<protein>
    <submittedName>
        <fullName evidence="2">Hypothetical membrane spanning protein</fullName>
    </submittedName>
</protein>
<keyword evidence="3" id="KW-1185">Reference proteome</keyword>
<proteinExistence type="predicted"/>
<dbReference type="EMBL" id="AE016828">
    <property type="protein sequence ID" value="AAO91227.1"/>
    <property type="molecule type" value="Genomic_DNA"/>
</dbReference>
<evidence type="ECO:0000313" key="3">
    <source>
        <dbReference type="Proteomes" id="UP000002671"/>
    </source>
</evidence>
<feature type="transmembrane region" description="Helical" evidence="1">
    <location>
        <begin position="168"/>
        <end position="192"/>
    </location>
</feature>
<dbReference type="RefSeq" id="WP_010958402.1">
    <property type="nucleotide sequence ID" value="NC_002971.4"/>
</dbReference>
<dbReference type="AlphaFoldDB" id="Q83AZ3"/>
<dbReference type="HOGENOM" id="CLU_431967_0_0_6"/>
<organism evidence="2 3">
    <name type="scientific">Coxiella burnetii (strain RSA 493 / Nine Mile phase I)</name>
    <dbReference type="NCBI Taxonomy" id="227377"/>
    <lineage>
        <taxon>Bacteria</taxon>
        <taxon>Pseudomonadati</taxon>
        <taxon>Pseudomonadota</taxon>
        <taxon>Gammaproteobacteria</taxon>
        <taxon>Legionellales</taxon>
        <taxon>Coxiellaceae</taxon>
        <taxon>Coxiella</taxon>
    </lineage>
</organism>
<sequence length="633" mass="71765">MLTNKKDAKREMEMPLIPISREYSIDYSKIKTNIEAGRIPTPSGLLRNLEGLYFTIAHTDVKIPVIRDEGVVVIRDSGIQGHWSMENITPQAYVSTVLSKNRTSPLSAEQIIPEIPDSVKHAISQFNYQDKEIAQRYVSRLAVLEAWRRVGHTPNRNFQKEIYSLGRLAATALHVFAEGILKPMGFPLWFIYGYQYIFGLLTLENMDKPVEYPWWLLLSTGAIAASCIAPWLVPLQFNYATRTMGPLSNDELRRRYWDPQALNLFLEEKYHFNVDFRNEAHRRLSSVAPPGDLLSSSSLFPLWRESPDKPANEEEKIRANQLCQFTQRTIFFGVYPTEIFDSLSLAAVFFCNQTLRFSPNLIERMGAFAGFSLIGLAGGYYIKATAAVVNSSYQAFMVDDAKKRFQSGRITETPFERSKAMRGALKHFPLLTWGLPLLFGSAHGLAVINSEMNLWIKFPLSLLVFIGGSWKTAQYDVENIRKEITGSTQNLDTTPTRSSWCKRLMRLVRTDYLKINQFWKVIGMDTVYATGLFYLAYASLRNFYTHLLLPLFTENGASLSSFFEPLGDPASPAGLVMAFLAAGVTLTQTHQCHTTAMRLFNQSGKPLLNENEEPVDLDPDRFSYGFSYGAIEP</sequence>
<dbReference type="KEGG" id="cbu:CBU_1733"/>
<keyword evidence="1" id="KW-0472">Membrane</keyword>
<dbReference type="EnsemblBacteria" id="AAO91227">
    <property type="protein sequence ID" value="AAO91227"/>
    <property type="gene ID" value="CBU_1733"/>
</dbReference>
<accession>Q83AZ3</accession>
<dbReference type="OrthoDB" id="6400872at2"/>
<name>Q83AZ3_COXBU</name>